<keyword evidence="2 4" id="KW-0560">Oxidoreductase</keyword>
<sequence>MEAHLTYRLLIDGKLVDGASTMDVINPASGTVFATCARADPGQLEQAVQAAKRAFPSWSSLPYAERGAVLARAADAIEARAGELATLLVKEQGKPLPHARGEVAGAVGALRWFANQKLDIETLRETEQDRIVEQRTPLGVVATITPWNFPLALLAMKVAPALITGNTVVAKPAPSTPLTSALLGEIVADILPPGVLNIIIDANDLGGLLTGHCDVAMVSFTGSTATGRRVMESAASNLKRLLLELGGNDAAIILDDADVSEVAQRVFNGAMANAGQVCLAVKRVYAPRGMYDALCDELTRLGSALVVDDGLNQGAQMGPVQNRQQYEKVLQIIEDARARGNILVGGTAIERDGYFIAPTVVRDLPDDARLVREEQFGPVLPVLAYDSIDEVVSRVNDSEYGLSSTIWTKDVDRGMALALRIEAGTVWVNKHLDGPMDIPFGGAKQSGIGRAKGVEGLKAFTQAKVINISKG</sequence>
<dbReference type="Gene3D" id="3.40.309.10">
    <property type="entry name" value="Aldehyde Dehydrogenase, Chain A, domain 2"/>
    <property type="match status" value="1"/>
</dbReference>
<feature type="domain" description="Aldehyde dehydrogenase" evidence="5">
    <location>
        <begin position="19"/>
        <end position="466"/>
    </location>
</feature>
<dbReference type="FunFam" id="3.40.309.10:FF:000009">
    <property type="entry name" value="Aldehyde dehydrogenase A"/>
    <property type="match status" value="1"/>
</dbReference>
<protein>
    <submittedName>
        <fullName evidence="6">Aldehyde dehydrogenase family protein</fullName>
    </submittedName>
</protein>
<dbReference type="InterPro" id="IPR015590">
    <property type="entry name" value="Aldehyde_DH_dom"/>
</dbReference>
<gene>
    <name evidence="6" type="ORF">M9978_20405</name>
</gene>
<dbReference type="Gene3D" id="3.40.605.10">
    <property type="entry name" value="Aldehyde Dehydrogenase, Chain A, domain 1"/>
    <property type="match status" value="1"/>
</dbReference>
<dbReference type="InterPro" id="IPR044086">
    <property type="entry name" value="LUC3-like"/>
</dbReference>
<evidence type="ECO:0000259" key="5">
    <source>
        <dbReference type="Pfam" id="PF00171"/>
    </source>
</evidence>
<dbReference type="Proteomes" id="UP001139451">
    <property type="component" value="Unassembled WGS sequence"/>
</dbReference>
<dbReference type="InterPro" id="IPR029510">
    <property type="entry name" value="Ald_DH_CS_GLU"/>
</dbReference>
<dbReference type="FunFam" id="3.40.605.10:FF:000007">
    <property type="entry name" value="NAD/NADP-dependent betaine aldehyde dehydrogenase"/>
    <property type="match status" value="1"/>
</dbReference>
<evidence type="ECO:0000313" key="6">
    <source>
        <dbReference type="EMBL" id="MCP3732785.1"/>
    </source>
</evidence>
<accession>A0A9X2HUC8</accession>
<dbReference type="InterPro" id="IPR016163">
    <property type="entry name" value="Ald_DH_C"/>
</dbReference>
<feature type="active site" evidence="3">
    <location>
        <position position="244"/>
    </location>
</feature>
<dbReference type="AlphaFoldDB" id="A0A9X2HUC8"/>
<dbReference type="InterPro" id="IPR016161">
    <property type="entry name" value="Ald_DH/histidinol_DH"/>
</dbReference>
<proteinExistence type="inferred from homology"/>
<evidence type="ECO:0000256" key="1">
    <source>
        <dbReference type="ARBA" id="ARBA00009986"/>
    </source>
</evidence>
<dbReference type="RefSeq" id="WP_254296512.1">
    <property type="nucleotide sequence ID" value="NZ_JAMLDX010000023.1"/>
</dbReference>
<comment type="similarity">
    <text evidence="1 4">Belongs to the aldehyde dehydrogenase family.</text>
</comment>
<comment type="caution">
    <text evidence="6">The sequence shown here is derived from an EMBL/GenBank/DDBJ whole genome shotgun (WGS) entry which is preliminary data.</text>
</comment>
<reference evidence="6" key="1">
    <citation type="submission" date="2022-05" db="EMBL/GenBank/DDBJ databases">
        <title>Sphingomonas sp. strain MG17 Genome sequencing and assembly.</title>
        <authorList>
            <person name="Kim I."/>
        </authorList>
    </citation>
    <scope>NUCLEOTIDE SEQUENCE</scope>
    <source>
        <strain evidence="6">MG17</strain>
    </source>
</reference>
<dbReference type="Pfam" id="PF00171">
    <property type="entry name" value="Aldedh"/>
    <property type="match status" value="1"/>
</dbReference>
<dbReference type="SUPFAM" id="SSF53720">
    <property type="entry name" value="ALDH-like"/>
    <property type="match status" value="1"/>
</dbReference>
<evidence type="ECO:0000313" key="7">
    <source>
        <dbReference type="Proteomes" id="UP001139451"/>
    </source>
</evidence>
<evidence type="ECO:0000256" key="4">
    <source>
        <dbReference type="RuleBase" id="RU003345"/>
    </source>
</evidence>
<dbReference type="CDD" id="cd07106">
    <property type="entry name" value="ALDH_AldA-AAD23400"/>
    <property type="match status" value="1"/>
</dbReference>
<evidence type="ECO:0000256" key="3">
    <source>
        <dbReference type="PROSITE-ProRule" id="PRU10007"/>
    </source>
</evidence>
<dbReference type="GO" id="GO:0016620">
    <property type="term" value="F:oxidoreductase activity, acting on the aldehyde or oxo group of donors, NAD or NADP as acceptor"/>
    <property type="evidence" value="ECO:0007669"/>
    <property type="project" value="InterPro"/>
</dbReference>
<evidence type="ECO:0000256" key="2">
    <source>
        <dbReference type="ARBA" id="ARBA00023002"/>
    </source>
</evidence>
<dbReference type="PROSITE" id="PS00687">
    <property type="entry name" value="ALDEHYDE_DEHYDR_GLU"/>
    <property type="match status" value="1"/>
</dbReference>
<organism evidence="6 7">
    <name type="scientific">Sphingomonas tagetis</name>
    <dbReference type="NCBI Taxonomy" id="2949092"/>
    <lineage>
        <taxon>Bacteria</taxon>
        <taxon>Pseudomonadati</taxon>
        <taxon>Pseudomonadota</taxon>
        <taxon>Alphaproteobacteria</taxon>
        <taxon>Sphingomonadales</taxon>
        <taxon>Sphingomonadaceae</taxon>
        <taxon>Sphingomonas</taxon>
    </lineage>
</organism>
<name>A0A9X2HUC8_9SPHN</name>
<keyword evidence="7" id="KW-1185">Reference proteome</keyword>
<dbReference type="PANTHER" id="PTHR11699">
    <property type="entry name" value="ALDEHYDE DEHYDROGENASE-RELATED"/>
    <property type="match status" value="1"/>
</dbReference>
<dbReference type="InterPro" id="IPR016162">
    <property type="entry name" value="Ald_DH_N"/>
</dbReference>
<dbReference type="EMBL" id="JAMLDX010000023">
    <property type="protein sequence ID" value="MCP3732785.1"/>
    <property type="molecule type" value="Genomic_DNA"/>
</dbReference>